<dbReference type="AlphaFoldDB" id="A0A437QRJ8"/>
<keyword evidence="2" id="KW-1185">Reference proteome</keyword>
<gene>
    <name evidence="1" type="ORF">EOE67_11110</name>
</gene>
<accession>A0A437QRJ8</accession>
<reference evidence="1 2" key="1">
    <citation type="submission" date="2019-01" db="EMBL/GenBank/DDBJ databases">
        <authorList>
            <person name="Chen W.-M."/>
        </authorList>
    </citation>
    <scope>NUCLEOTIDE SEQUENCE [LARGE SCALE GENOMIC DNA]</scope>
    <source>
        <strain evidence="1 2">KYPC3</strain>
    </source>
</reference>
<dbReference type="EMBL" id="SACS01000011">
    <property type="protein sequence ID" value="RVU37140.1"/>
    <property type="molecule type" value="Genomic_DNA"/>
</dbReference>
<comment type="caution">
    <text evidence="1">The sequence shown here is derived from an EMBL/GenBank/DDBJ whole genome shotgun (WGS) entry which is preliminary data.</text>
</comment>
<dbReference type="Proteomes" id="UP000283077">
    <property type="component" value="Unassembled WGS sequence"/>
</dbReference>
<name>A0A437QRJ8_9GAMM</name>
<organism evidence="1 2">
    <name type="scientific">Rheinheimera riviphila</name>
    <dbReference type="NCBI Taxonomy" id="1834037"/>
    <lineage>
        <taxon>Bacteria</taxon>
        <taxon>Pseudomonadati</taxon>
        <taxon>Pseudomonadota</taxon>
        <taxon>Gammaproteobacteria</taxon>
        <taxon>Chromatiales</taxon>
        <taxon>Chromatiaceae</taxon>
        <taxon>Rheinheimera</taxon>
    </lineage>
</organism>
<proteinExistence type="predicted"/>
<evidence type="ECO:0000313" key="1">
    <source>
        <dbReference type="EMBL" id="RVU37140.1"/>
    </source>
</evidence>
<protein>
    <submittedName>
        <fullName evidence="1">Uncharacterized protein</fullName>
    </submittedName>
</protein>
<evidence type="ECO:0000313" key="2">
    <source>
        <dbReference type="Proteomes" id="UP000283077"/>
    </source>
</evidence>
<sequence>MKWLSKTSLAGGLAMKPTLTKLLTELFERADRANHLMKDGFKLLAILQPAIKGNPQSSQDGWQ</sequence>
<dbReference type="RefSeq" id="WP_127699156.1">
    <property type="nucleotide sequence ID" value="NZ_SACS01000011.1"/>
</dbReference>